<evidence type="ECO:0000313" key="2">
    <source>
        <dbReference type="RefSeq" id="XP_073800009.1"/>
    </source>
</evidence>
<dbReference type="Proteomes" id="UP000000437">
    <property type="component" value="Chromosome 3"/>
</dbReference>
<name>A0AC58J0K8_DANRE</name>
<protein>
    <submittedName>
        <fullName evidence="2">Uncharacterized protein</fullName>
    </submittedName>
</protein>
<organism evidence="1 2">
    <name type="scientific">Danio rerio</name>
    <name type="common">Zebrafish</name>
    <name type="synonym">Brachydanio rerio</name>
    <dbReference type="NCBI Taxonomy" id="7955"/>
    <lineage>
        <taxon>Eukaryota</taxon>
        <taxon>Metazoa</taxon>
        <taxon>Chordata</taxon>
        <taxon>Craniata</taxon>
        <taxon>Vertebrata</taxon>
        <taxon>Euteleostomi</taxon>
        <taxon>Actinopterygii</taxon>
        <taxon>Neopterygii</taxon>
        <taxon>Teleostei</taxon>
        <taxon>Ostariophysi</taxon>
        <taxon>Cypriniformes</taxon>
        <taxon>Danionidae</taxon>
        <taxon>Danioninae</taxon>
        <taxon>Danio</taxon>
    </lineage>
</organism>
<reference evidence="2" key="1">
    <citation type="submission" date="2025-08" db="UniProtKB">
        <authorList>
            <consortium name="RefSeq"/>
        </authorList>
    </citation>
    <scope>IDENTIFICATION</scope>
    <source>
        <strain evidence="2">Tuebingen</strain>
        <tissue evidence="2">Fibroblasts and whole tissue</tissue>
    </source>
</reference>
<sequence length="430" mass="48911">MTVAYQNITSDPCNNYQSLDRPWRGNNESRDRICDRGFSWNGWYRLFYYGMDIQIPETCVLSDRCNTYITLTLNGPHPQIEDGVVIRQVCGAAYDTRCCVYKPKPIRVKACPGKYYVYELVNPDVWCAGYCTNVSSISQPTTTISPVVTTVSSNNQNYDPCTNYKTINDNWRNVIGYGHTNGLNADYDDTHGNWDGWYRLYLNGLSAQMPEWCVSDMACGGFSSLWLGGPHPQVADGVVTRDIYGSHFEQCSYYRSDPIQVKACPGKYYVYKFTKPRLSIPAPVYCAVRFTAPSIDPCNKYKILNDTWRATNVSHDWNVRNCDFFQGWYRLVYNGQSAQMSESCVSQCGTLFPMWLNGSHPQLEDGVVMRHICASDLNDCCYFKSIPIQVKACPGNYYVYEFANQIFCGAYCVGGCLLICICHLHSCLNY</sequence>
<proteinExistence type="predicted"/>
<dbReference type="RefSeq" id="XP_073800009.1">
    <property type="nucleotide sequence ID" value="XM_073943908.1"/>
</dbReference>
<accession>A0AC58J0K8</accession>
<gene>
    <name evidence="2" type="primary">LOC141381092</name>
</gene>
<evidence type="ECO:0000313" key="1">
    <source>
        <dbReference type="Proteomes" id="UP000000437"/>
    </source>
</evidence>
<keyword evidence="1" id="KW-1185">Reference proteome</keyword>